<dbReference type="VEuPathDB" id="FungiDB:JI435_305070"/>
<feature type="non-terminal residue" evidence="1">
    <location>
        <position position="1"/>
    </location>
</feature>
<evidence type="ECO:0000313" key="2">
    <source>
        <dbReference type="Proteomes" id="UP000663193"/>
    </source>
</evidence>
<name>A0A7U2F7T0_PHANO</name>
<reference evidence="2" key="1">
    <citation type="journal article" date="2021" name="BMC Genomics">
        <title>Chromosome-level genome assembly and manually-curated proteome of model necrotroph Parastagonospora nodorum Sn15 reveals a genome-wide trove of candidate effector homologs, and redundancy of virulence-related functions within an accessory chromosome.</title>
        <authorList>
            <person name="Bertazzoni S."/>
            <person name="Jones D.A.B."/>
            <person name="Phan H.T."/>
            <person name="Tan K.-C."/>
            <person name="Hane J.K."/>
        </authorList>
    </citation>
    <scope>NUCLEOTIDE SEQUENCE [LARGE SCALE GENOMIC DNA]</scope>
    <source>
        <strain evidence="2">SN15 / ATCC MYA-4574 / FGSC 10173)</strain>
    </source>
</reference>
<gene>
    <name evidence="1" type="ORF">JI435_305070</name>
</gene>
<protein>
    <submittedName>
        <fullName evidence="1">Uncharacterized protein</fullName>
    </submittedName>
</protein>
<sequence length="113" mass="12980">TFNYLNSTSTWFHHDFHSLLYYLSNLCQASRCMTSCQHLTLPQQYQHIVDSELEPPVPHYQYVMSSLTDTYPCLHRSNIKSTTLTSTCINFSNITHLHNTSTCIDSSHTTSCS</sequence>
<proteinExistence type="predicted"/>
<accession>A0A7U2F7T0</accession>
<evidence type="ECO:0000313" key="1">
    <source>
        <dbReference type="EMBL" id="QRD00323.1"/>
    </source>
</evidence>
<dbReference type="AlphaFoldDB" id="A0A7U2F7T0"/>
<organism evidence="1 2">
    <name type="scientific">Phaeosphaeria nodorum (strain SN15 / ATCC MYA-4574 / FGSC 10173)</name>
    <name type="common">Glume blotch fungus</name>
    <name type="synonym">Parastagonospora nodorum</name>
    <dbReference type="NCBI Taxonomy" id="321614"/>
    <lineage>
        <taxon>Eukaryota</taxon>
        <taxon>Fungi</taxon>
        <taxon>Dikarya</taxon>
        <taxon>Ascomycota</taxon>
        <taxon>Pezizomycotina</taxon>
        <taxon>Dothideomycetes</taxon>
        <taxon>Pleosporomycetidae</taxon>
        <taxon>Pleosporales</taxon>
        <taxon>Pleosporineae</taxon>
        <taxon>Phaeosphaeriaceae</taxon>
        <taxon>Parastagonospora</taxon>
    </lineage>
</organism>
<dbReference type="EMBL" id="CP069032">
    <property type="protein sequence ID" value="QRD00323.1"/>
    <property type="molecule type" value="Genomic_DNA"/>
</dbReference>
<keyword evidence="2" id="KW-1185">Reference proteome</keyword>
<dbReference type="Proteomes" id="UP000663193">
    <property type="component" value="Chromosome 10"/>
</dbReference>